<dbReference type="Gene3D" id="3.10.20.90">
    <property type="entry name" value="Phosphatidylinositol 3-kinase Catalytic Subunit, Chain A, domain 1"/>
    <property type="match status" value="2"/>
</dbReference>
<dbReference type="SMART" id="SM00233">
    <property type="entry name" value="PH"/>
    <property type="match status" value="1"/>
</dbReference>
<dbReference type="SMART" id="SM00295">
    <property type="entry name" value="B41"/>
    <property type="match status" value="1"/>
</dbReference>
<dbReference type="InterPro" id="IPR001849">
    <property type="entry name" value="PH_domain"/>
</dbReference>
<evidence type="ECO:0000256" key="1">
    <source>
        <dbReference type="SAM" id="MobiDB-lite"/>
    </source>
</evidence>
<proteinExistence type="predicted"/>
<dbReference type="Pfam" id="PF00169">
    <property type="entry name" value="PH"/>
    <property type="match status" value="1"/>
</dbReference>
<dbReference type="InterPro" id="IPR014352">
    <property type="entry name" value="FERM/acyl-CoA-bd_prot_sf"/>
</dbReference>
<keyword evidence="4" id="KW-1185">Reference proteome</keyword>
<dbReference type="PROSITE" id="PS50003">
    <property type="entry name" value="PH_DOMAIN"/>
    <property type="match status" value="1"/>
</dbReference>
<dbReference type="GO" id="GO:0005178">
    <property type="term" value="F:integrin binding"/>
    <property type="evidence" value="ECO:0007669"/>
    <property type="project" value="TreeGrafter"/>
</dbReference>
<dbReference type="SUPFAM" id="SSF50729">
    <property type="entry name" value="PH domain-like"/>
    <property type="match status" value="1"/>
</dbReference>
<reference evidence="3" key="1">
    <citation type="submission" date="2021-12" db="EMBL/GenBank/DDBJ databases">
        <authorList>
            <person name="King R."/>
        </authorList>
    </citation>
    <scope>NUCLEOTIDE SEQUENCE</scope>
</reference>
<dbReference type="Pfam" id="PF00373">
    <property type="entry name" value="FERM_M"/>
    <property type="match status" value="1"/>
</dbReference>
<evidence type="ECO:0000259" key="2">
    <source>
        <dbReference type="PROSITE" id="PS50003"/>
    </source>
</evidence>
<dbReference type="PANTHER" id="PTHR16160">
    <property type="entry name" value="FERMITIN 2-RELATED"/>
    <property type="match status" value="1"/>
</dbReference>
<feature type="region of interest" description="Disordered" evidence="1">
    <location>
        <begin position="90"/>
        <end position="110"/>
    </location>
</feature>
<dbReference type="GO" id="GO:0007229">
    <property type="term" value="P:integrin-mediated signaling pathway"/>
    <property type="evidence" value="ECO:0007669"/>
    <property type="project" value="InterPro"/>
</dbReference>
<dbReference type="GO" id="GO:0048731">
    <property type="term" value="P:system development"/>
    <property type="evidence" value="ECO:0007669"/>
    <property type="project" value="UniProtKB-ARBA"/>
</dbReference>
<dbReference type="EMBL" id="OV121133">
    <property type="protein sequence ID" value="CAH0551005.1"/>
    <property type="molecule type" value="Genomic_DNA"/>
</dbReference>
<evidence type="ECO:0000313" key="4">
    <source>
        <dbReference type="Proteomes" id="UP001154078"/>
    </source>
</evidence>
<dbReference type="InterPro" id="IPR019748">
    <property type="entry name" value="FERM_central"/>
</dbReference>
<dbReference type="SUPFAM" id="SSF47031">
    <property type="entry name" value="Second domain of FERM"/>
    <property type="match status" value="1"/>
</dbReference>
<dbReference type="InterPro" id="IPR037843">
    <property type="entry name" value="Kindlin/fermitin"/>
</dbReference>
<sequence length="578" mass="66890">MWLSRTRTTLDQYGVHADALLHFTPMHKTLRLQLPDLRYLDMRVDFSIKTFSTVGQVCKTLGIRHPEELSLCKPLESNHLKYNYKDMPKKRQQENGVHHRNGGQPPDTNTFIANSSPIGSTDSLDKSAFMCAPVTPRGQPPSSTPVNSPSPVNNTFKRNGRDQWNNSYALNNTTNLEQLNGSYESFLAHTNHQNNECRKHLIRPKSLVEKARMNVAWLDSSLSIMEQGVREFDTLCLRFKFYVFYDLNPKYDAVRINQIYEQAKWQLLNEEIDCTEEEMLLFAALQFQVNLQADRPQPDMDKTSSPSPAEDDIEAALTNLQTTLEGSSLNSTSNDITQVPELKDQLRFLKPKRFTLKGYKKYWFTCRDLHLYIYKSREEMMHGVNPAFDFNLKGCEVTQDVNISQNKFVIKLEVPSPEGMSEMYIRCDDENQYARWMACCKLAAKGRSLADSSFETEKKTILDFLNLQRRTGGPAIDPNQIDITIDEYISPRYLKKPKGKPLRLDVFYELSDFRSLKEYGSKNLYPILLKKLNKFCEMLTKAYSESAISKTRVYNWYKSFQDGREDVEDDERPERTST</sequence>
<dbReference type="InterPro" id="IPR035963">
    <property type="entry name" value="FERM_2"/>
</dbReference>
<dbReference type="InterPro" id="IPR011993">
    <property type="entry name" value="PH-like_dom_sf"/>
</dbReference>
<dbReference type="InterPro" id="IPR040790">
    <property type="entry name" value="Kindlin_2_N"/>
</dbReference>
<dbReference type="CDD" id="cd17096">
    <property type="entry name" value="FERM_F1_kindlins"/>
    <property type="match status" value="1"/>
</dbReference>
<dbReference type="OrthoDB" id="10057618at2759"/>
<dbReference type="GO" id="GO:0007160">
    <property type="term" value="P:cell-matrix adhesion"/>
    <property type="evidence" value="ECO:0007669"/>
    <property type="project" value="TreeGrafter"/>
</dbReference>
<evidence type="ECO:0000313" key="3">
    <source>
        <dbReference type="EMBL" id="CAH0551005.1"/>
    </source>
</evidence>
<feature type="domain" description="PH" evidence="2">
    <location>
        <begin position="347"/>
        <end position="445"/>
    </location>
</feature>
<accession>A0A9P0FEG3</accession>
<name>A0A9P0FEG3_BRAAE</name>
<dbReference type="AlphaFoldDB" id="A0A9P0FEG3"/>
<dbReference type="GO" id="GO:0048513">
    <property type="term" value="P:animal organ development"/>
    <property type="evidence" value="ECO:0007669"/>
    <property type="project" value="UniProtKB-ARBA"/>
</dbReference>
<dbReference type="CDD" id="cd14473">
    <property type="entry name" value="FERM_B-lobe"/>
    <property type="match status" value="1"/>
</dbReference>
<organism evidence="3 4">
    <name type="scientific">Brassicogethes aeneus</name>
    <name type="common">Rape pollen beetle</name>
    <name type="synonym">Meligethes aeneus</name>
    <dbReference type="NCBI Taxonomy" id="1431903"/>
    <lineage>
        <taxon>Eukaryota</taxon>
        <taxon>Metazoa</taxon>
        <taxon>Ecdysozoa</taxon>
        <taxon>Arthropoda</taxon>
        <taxon>Hexapoda</taxon>
        <taxon>Insecta</taxon>
        <taxon>Pterygota</taxon>
        <taxon>Neoptera</taxon>
        <taxon>Endopterygota</taxon>
        <taxon>Coleoptera</taxon>
        <taxon>Polyphaga</taxon>
        <taxon>Cucujiformia</taxon>
        <taxon>Nitidulidae</taxon>
        <taxon>Meligethinae</taxon>
        <taxon>Brassicogethes</taxon>
    </lineage>
</organism>
<dbReference type="Pfam" id="PF18124">
    <property type="entry name" value="Kindlin_2_N"/>
    <property type="match status" value="1"/>
</dbReference>
<protein>
    <recommendedName>
        <fullName evidence="2">PH domain-containing protein</fullName>
    </recommendedName>
</protein>
<dbReference type="Gene3D" id="2.30.29.30">
    <property type="entry name" value="Pleckstrin-homology domain (PH domain)/Phosphotyrosine-binding domain (PTB)"/>
    <property type="match status" value="1"/>
</dbReference>
<gene>
    <name evidence="3" type="ORF">MELIAE_LOCUS3707</name>
</gene>
<dbReference type="GO" id="GO:0030055">
    <property type="term" value="C:cell-substrate junction"/>
    <property type="evidence" value="ECO:0007669"/>
    <property type="project" value="TreeGrafter"/>
</dbReference>
<dbReference type="InterPro" id="IPR019749">
    <property type="entry name" value="Band_41_domain"/>
</dbReference>
<dbReference type="PANTHER" id="PTHR16160:SF13">
    <property type="entry name" value="FERMITIN 2-RELATED"/>
    <property type="match status" value="1"/>
</dbReference>
<dbReference type="Proteomes" id="UP001154078">
    <property type="component" value="Chromosome 2"/>
</dbReference>
<dbReference type="Gene3D" id="1.20.80.10">
    <property type="match status" value="1"/>
</dbReference>